<dbReference type="PANTHER" id="PTHR30160">
    <property type="entry name" value="TETRAACYLDISACCHARIDE 4'-KINASE-RELATED"/>
    <property type="match status" value="1"/>
</dbReference>
<evidence type="ECO:0000256" key="2">
    <source>
        <dbReference type="ARBA" id="ARBA00022679"/>
    </source>
</evidence>
<keyword evidence="1" id="KW-0328">Glycosyltransferase</keyword>
<dbReference type="GO" id="GO:0005829">
    <property type="term" value="C:cytosol"/>
    <property type="evidence" value="ECO:0007669"/>
    <property type="project" value="TreeGrafter"/>
</dbReference>
<dbReference type="InterPro" id="IPR002201">
    <property type="entry name" value="Glyco_trans_9"/>
</dbReference>
<protein>
    <submittedName>
        <fullName evidence="3">Lipopolysaccharide core heptosyltransferase rfaQ</fullName>
        <ecNumber evidence="3">2.-.-.-</ecNumber>
    </submittedName>
</protein>
<dbReference type="RefSeq" id="WP_002715586.1">
    <property type="nucleotide sequence ID" value="NZ_UFSI01000001.1"/>
</dbReference>
<keyword evidence="2 3" id="KW-0808">Transferase</keyword>
<organism evidence="3 4">
    <name type="scientific">Afipia felis</name>
    <name type="common">Cat scratch disease bacillus</name>
    <dbReference type="NCBI Taxonomy" id="1035"/>
    <lineage>
        <taxon>Bacteria</taxon>
        <taxon>Pseudomonadati</taxon>
        <taxon>Pseudomonadota</taxon>
        <taxon>Alphaproteobacteria</taxon>
        <taxon>Hyphomicrobiales</taxon>
        <taxon>Nitrobacteraceae</taxon>
        <taxon>Afipia</taxon>
    </lineage>
</organism>
<evidence type="ECO:0000256" key="1">
    <source>
        <dbReference type="ARBA" id="ARBA00022676"/>
    </source>
</evidence>
<dbReference type="Gene3D" id="3.40.50.2000">
    <property type="entry name" value="Glycogen Phosphorylase B"/>
    <property type="match status" value="2"/>
</dbReference>
<gene>
    <name evidence="3" type="primary">rfaQ_2</name>
    <name evidence="3" type="ORF">NCTC12722_01961</name>
</gene>
<dbReference type="InterPro" id="IPR051199">
    <property type="entry name" value="LPS_LOS_Heptosyltrfase"/>
</dbReference>
<dbReference type="GO" id="GO:0009244">
    <property type="term" value="P:lipopolysaccharide core region biosynthetic process"/>
    <property type="evidence" value="ECO:0007669"/>
    <property type="project" value="TreeGrafter"/>
</dbReference>
<dbReference type="AlphaFoldDB" id="A0A380W728"/>
<accession>A0A380W728</accession>
<reference evidence="3 4" key="1">
    <citation type="submission" date="2018-06" db="EMBL/GenBank/DDBJ databases">
        <authorList>
            <consortium name="Pathogen Informatics"/>
            <person name="Doyle S."/>
        </authorList>
    </citation>
    <scope>NUCLEOTIDE SEQUENCE [LARGE SCALE GENOMIC DNA]</scope>
    <source>
        <strain evidence="3 4">NCTC12722</strain>
    </source>
</reference>
<dbReference type="GO" id="GO:0008713">
    <property type="term" value="F:ADP-heptose-lipopolysaccharide heptosyltransferase activity"/>
    <property type="evidence" value="ECO:0007669"/>
    <property type="project" value="TreeGrafter"/>
</dbReference>
<sequence length="369" mass="40199">MASSLFDRLIWRSTRQVYLLSRRAFARRKVVALDPSADVERILLIRTDKISDAVISTAFFKALRARCPNAQIDIVLGRKNGVAASLLSYLDGTFVVKKNLIEQMRLIRQLRERRYDVAVDMLTGDSMTAATYALLSGADITIGFDGKKSGLYDISIARPTEPEHQAVQMLRLIAPLGVSMKPGDVRTTVAFPQSAARGVREKLFPAEDRDRHKLIVINLSVDPARYWTDEKFIRLVGDIKSPSVRVALIAAPGDLARLETIGKAAEVEWLPPATDISETAATLSCADLVISAGTSIVHIAAALDKPVVTLMASAAAKGEWYPLGVPYRALHCATCVADIPYDDVLAAVRELMAEAGFAKQVPLTDGILA</sequence>
<dbReference type="SUPFAM" id="SSF53756">
    <property type="entry name" value="UDP-Glycosyltransferase/glycogen phosphorylase"/>
    <property type="match status" value="1"/>
</dbReference>
<name>A0A380W728_AFIFE</name>
<dbReference type="EMBL" id="UIGB01000001">
    <property type="protein sequence ID" value="SUU84761.1"/>
    <property type="molecule type" value="Genomic_DNA"/>
</dbReference>
<dbReference type="PANTHER" id="PTHR30160:SF1">
    <property type="entry name" value="LIPOPOLYSACCHARIDE 1,2-N-ACETYLGLUCOSAMINETRANSFERASE-RELATED"/>
    <property type="match status" value="1"/>
</dbReference>
<proteinExistence type="predicted"/>
<dbReference type="Pfam" id="PF01075">
    <property type="entry name" value="Glyco_transf_9"/>
    <property type="match status" value="1"/>
</dbReference>
<evidence type="ECO:0000313" key="3">
    <source>
        <dbReference type="EMBL" id="SUU84761.1"/>
    </source>
</evidence>
<dbReference type="EC" id="2.-.-.-" evidence="3"/>
<evidence type="ECO:0000313" key="4">
    <source>
        <dbReference type="Proteomes" id="UP000254343"/>
    </source>
</evidence>
<dbReference type="Proteomes" id="UP000254343">
    <property type="component" value="Unassembled WGS sequence"/>
</dbReference>
<dbReference type="CDD" id="cd03789">
    <property type="entry name" value="GT9_LPS_heptosyltransferase"/>
    <property type="match status" value="1"/>
</dbReference>
<dbReference type="OrthoDB" id="9797795at2"/>